<evidence type="ECO:0000313" key="5">
    <source>
        <dbReference type="Proteomes" id="UP000294682"/>
    </source>
</evidence>
<accession>A0A9X8UIJ9</accession>
<name>A0A9X8UIJ9_9FIRM</name>
<dbReference type="EMBL" id="SLUK01000008">
    <property type="protein sequence ID" value="TCL42835.1"/>
    <property type="molecule type" value="Genomic_DNA"/>
</dbReference>
<feature type="domain" description="Nudix hydrolase" evidence="3">
    <location>
        <begin position="40"/>
        <end position="168"/>
    </location>
</feature>
<gene>
    <name evidence="4" type="ORF">EDD78_108150</name>
</gene>
<dbReference type="Proteomes" id="UP000294682">
    <property type="component" value="Unassembled WGS sequence"/>
</dbReference>
<dbReference type="PANTHER" id="PTHR11839:SF18">
    <property type="entry name" value="NUDIX HYDROLASE DOMAIN-CONTAINING PROTEIN"/>
    <property type="match status" value="1"/>
</dbReference>
<evidence type="ECO:0000256" key="1">
    <source>
        <dbReference type="ARBA" id="ARBA00001946"/>
    </source>
</evidence>
<dbReference type="InterPro" id="IPR015797">
    <property type="entry name" value="NUDIX_hydrolase-like_dom_sf"/>
</dbReference>
<keyword evidence="5" id="KW-1185">Reference proteome</keyword>
<protein>
    <submittedName>
        <fullName evidence="4">ADP-ribose pyrophosphatase</fullName>
    </submittedName>
</protein>
<dbReference type="AlphaFoldDB" id="A0A9X8UIJ9"/>
<dbReference type="Gene3D" id="3.90.79.10">
    <property type="entry name" value="Nucleoside Triphosphate Pyrophosphohydrolase"/>
    <property type="match status" value="1"/>
</dbReference>
<dbReference type="GO" id="GO:0006753">
    <property type="term" value="P:nucleoside phosphate metabolic process"/>
    <property type="evidence" value="ECO:0007669"/>
    <property type="project" value="TreeGrafter"/>
</dbReference>
<comment type="cofactor">
    <cofactor evidence="1">
        <name>Mg(2+)</name>
        <dbReference type="ChEBI" id="CHEBI:18420"/>
    </cofactor>
</comment>
<dbReference type="PANTHER" id="PTHR11839">
    <property type="entry name" value="UDP/ADP-SUGAR PYROPHOSPHATASE"/>
    <property type="match status" value="1"/>
</dbReference>
<evidence type="ECO:0000313" key="4">
    <source>
        <dbReference type="EMBL" id="TCL42835.1"/>
    </source>
</evidence>
<dbReference type="GO" id="GO:0005829">
    <property type="term" value="C:cytosol"/>
    <property type="evidence" value="ECO:0007669"/>
    <property type="project" value="TreeGrafter"/>
</dbReference>
<dbReference type="FunFam" id="3.90.79.10:FF:000024">
    <property type="entry name" value="ADP-ribose pyrophosphatase"/>
    <property type="match status" value="1"/>
</dbReference>
<dbReference type="GO" id="GO:0019693">
    <property type="term" value="P:ribose phosphate metabolic process"/>
    <property type="evidence" value="ECO:0007669"/>
    <property type="project" value="TreeGrafter"/>
</dbReference>
<proteinExistence type="predicted"/>
<keyword evidence="2" id="KW-0378">Hydrolase</keyword>
<dbReference type="InterPro" id="IPR000086">
    <property type="entry name" value="NUDIX_hydrolase_dom"/>
</dbReference>
<dbReference type="Pfam" id="PF00293">
    <property type="entry name" value="NUDIX"/>
    <property type="match status" value="1"/>
</dbReference>
<comment type="caution">
    <text evidence="4">The sequence shown here is derived from an EMBL/GenBank/DDBJ whole genome shotgun (WGS) entry which is preliminary data.</text>
</comment>
<dbReference type="GO" id="GO:0016787">
    <property type="term" value="F:hydrolase activity"/>
    <property type="evidence" value="ECO:0007669"/>
    <property type="project" value="UniProtKB-KW"/>
</dbReference>
<evidence type="ECO:0000259" key="3">
    <source>
        <dbReference type="PROSITE" id="PS51462"/>
    </source>
</evidence>
<dbReference type="RefSeq" id="WP_132084851.1">
    <property type="nucleotide sequence ID" value="NZ_JADNAH010000133.1"/>
</dbReference>
<sequence length="181" mass="20535">MPHFEKQLSTRSIYDGRIVHLRTDTVELENGEQTLREVIDHPGGVGIVALDREDNVLLVRQFRYPFSQELLEIPAGKLERGEDHYVCGLRELQEETGYSAKTFQYLGCLYPTPAYLTEITHLYYARDLTAGGQKLDEDEFLSVLRLPFAQAVQMVLDGGIPDAKTQVGLLRVDALRRQGKL</sequence>
<dbReference type="PROSITE" id="PS51462">
    <property type="entry name" value="NUDIX"/>
    <property type="match status" value="1"/>
</dbReference>
<reference evidence="4 5" key="1">
    <citation type="submission" date="2019-03" db="EMBL/GenBank/DDBJ databases">
        <title>Genomic Encyclopedia of Type Strains, Phase IV (KMG-IV): sequencing the most valuable type-strain genomes for metagenomic binning, comparative biology and taxonomic classification.</title>
        <authorList>
            <person name="Goeker M."/>
        </authorList>
    </citation>
    <scope>NUCLEOTIDE SEQUENCE [LARGE SCALE GENOMIC DNA]</scope>
    <source>
        <strain evidence="4 5">DSM 100433</strain>
    </source>
</reference>
<organism evidence="4 5">
    <name type="scientific">Harryflintia acetispora</name>
    <dbReference type="NCBI Taxonomy" id="1849041"/>
    <lineage>
        <taxon>Bacteria</taxon>
        <taxon>Bacillati</taxon>
        <taxon>Bacillota</taxon>
        <taxon>Clostridia</taxon>
        <taxon>Eubacteriales</taxon>
        <taxon>Oscillospiraceae</taxon>
        <taxon>Harryflintia</taxon>
    </lineage>
</organism>
<evidence type="ECO:0000256" key="2">
    <source>
        <dbReference type="ARBA" id="ARBA00022801"/>
    </source>
</evidence>
<dbReference type="SUPFAM" id="SSF55811">
    <property type="entry name" value="Nudix"/>
    <property type="match status" value="1"/>
</dbReference>